<keyword evidence="2" id="KW-1185">Reference proteome</keyword>
<sequence>MSETDDSLECGSCGETVPFDDARRTKTMGGLDPTTWQTLCCPSCGSRLETVFVGE</sequence>
<protein>
    <recommendedName>
        <fullName evidence="3">Small CPxCG-related zinc finger protein</fullName>
    </recommendedName>
</protein>
<dbReference type="KEGG" id="hlo:J0X27_16215"/>
<evidence type="ECO:0000313" key="2">
    <source>
        <dbReference type="Proteomes" id="UP000663191"/>
    </source>
</evidence>
<dbReference type="AlphaFoldDB" id="A0A8A2U8Q9"/>
<dbReference type="GeneID" id="63185321"/>
<organism evidence="1 2">
    <name type="scientific">Natrinema longum</name>
    <dbReference type="NCBI Taxonomy" id="370324"/>
    <lineage>
        <taxon>Archaea</taxon>
        <taxon>Methanobacteriati</taxon>
        <taxon>Methanobacteriota</taxon>
        <taxon>Stenosarchaea group</taxon>
        <taxon>Halobacteria</taxon>
        <taxon>Halobacteriales</taxon>
        <taxon>Natrialbaceae</taxon>
        <taxon>Natrinema</taxon>
    </lineage>
</organism>
<dbReference type="EMBL" id="CP071463">
    <property type="protein sequence ID" value="QSW84973.1"/>
    <property type="molecule type" value="Genomic_DNA"/>
</dbReference>
<reference evidence="1 2" key="1">
    <citation type="journal article" date="2006" name="Int. J. Syst. Evol. Microbiol.">
        <title>Haloterrigena longa sp. nov. and Haloterrigena limicola sp. nov., extremely halophilic archaea isolated from a salt lake.</title>
        <authorList>
            <person name="Cui H.L."/>
            <person name="Tohty D."/>
            <person name="Zhou P.J."/>
            <person name="Liu S.J."/>
        </authorList>
    </citation>
    <scope>NUCLEOTIDE SEQUENCE [LARGE SCALE GENOMIC DNA]</scope>
    <source>
        <strain evidence="1 2">ABH32</strain>
    </source>
</reference>
<proteinExistence type="predicted"/>
<dbReference type="OrthoDB" id="314499at2157"/>
<evidence type="ECO:0000313" key="1">
    <source>
        <dbReference type="EMBL" id="QSW84973.1"/>
    </source>
</evidence>
<evidence type="ECO:0008006" key="3">
    <source>
        <dbReference type="Google" id="ProtNLM"/>
    </source>
</evidence>
<dbReference type="RefSeq" id="WP_207270174.1">
    <property type="nucleotide sequence ID" value="NZ_CP071463.1"/>
</dbReference>
<accession>A0A8A2U8Q9</accession>
<dbReference type="Proteomes" id="UP000663191">
    <property type="component" value="Chromosome"/>
</dbReference>
<name>A0A8A2U8Q9_9EURY</name>
<gene>
    <name evidence="1" type="ORF">J0X27_16215</name>
</gene>